<feature type="chain" id="PRO_5043888282" evidence="1">
    <location>
        <begin position="19"/>
        <end position="258"/>
    </location>
</feature>
<protein>
    <submittedName>
        <fullName evidence="2">Uncharacterized protein</fullName>
    </submittedName>
</protein>
<reference evidence="2 3" key="1">
    <citation type="submission" date="2021-07" db="EMBL/GenBank/DDBJ databases">
        <title>The Aristolochia fimbriata genome: insights into angiosperm evolution, floral development and chemical biosynthesis.</title>
        <authorList>
            <person name="Jiao Y."/>
        </authorList>
    </citation>
    <scope>NUCLEOTIDE SEQUENCE [LARGE SCALE GENOMIC DNA]</scope>
    <source>
        <strain evidence="2">IBCAS-2021</strain>
        <tissue evidence="2">Leaf</tissue>
    </source>
</reference>
<feature type="signal peptide" evidence="1">
    <location>
        <begin position="1"/>
        <end position="18"/>
    </location>
</feature>
<dbReference type="EMBL" id="JAINDJ010000002">
    <property type="protein sequence ID" value="KAG9459452.1"/>
    <property type="molecule type" value="Genomic_DNA"/>
</dbReference>
<evidence type="ECO:0000313" key="2">
    <source>
        <dbReference type="EMBL" id="KAG9459452.1"/>
    </source>
</evidence>
<gene>
    <name evidence="2" type="ORF">H6P81_003960</name>
</gene>
<keyword evidence="3" id="KW-1185">Reference proteome</keyword>
<dbReference type="Proteomes" id="UP000825729">
    <property type="component" value="Unassembled WGS sequence"/>
</dbReference>
<keyword evidence="1" id="KW-0732">Signal</keyword>
<evidence type="ECO:0000256" key="1">
    <source>
        <dbReference type="SAM" id="SignalP"/>
    </source>
</evidence>
<proteinExistence type="predicted"/>
<dbReference type="AlphaFoldDB" id="A0AAV7FHK3"/>
<sequence>MDIYSWWDVFSLMRLALPWAMPSLHAPVWHRGRSLWSVPGENWEMTVSYEEPTIELQCRLKMTNSGCDRSSSRRSKKLIRSSVSWECKSIPGENWEMTTSCNRMQISVSIFVNDFPIIDNSQLSAPTIYWFKTRCCFKGDGTLIQKSVAIFANWCDRVSLLCKEAKEGHTVQNMLRIQNYKWSSNLDFSRLRTDFCWKLRPESMHAVENRNLDRNFGGEREGGAIHLEVQLTIPKERENGDCLPVPIEYKMPTAAPVG</sequence>
<accession>A0AAV7FHK3</accession>
<name>A0AAV7FHK3_ARIFI</name>
<evidence type="ECO:0000313" key="3">
    <source>
        <dbReference type="Proteomes" id="UP000825729"/>
    </source>
</evidence>
<organism evidence="2 3">
    <name type="scientific">Aristolochia fimbriata</name>
    <name type="common">White veined hardy Dutchman's pipe vine</name>
    <dbReference type="NCBI Taxonomy" id="158543"/>
    <lineage>
        <taxon>Eukaryota</taxon>
        <taxon>Viridiplantae</taxon>
        <taxon>Streptophyta</taxon>
        <taxon>Embryophyta</taxon>
        <taxon>Tracheophyta</taxon>
        <taxon>Spermatophyta</taxon>
        <taxon>Magnoliopsida</taxon>
        <taxon>Magnoliidae</taxon>
        <taxon>Piperales</taxon>
        <taxon>Aristolochiaceae</taxon>
        <taxon>Aristolochia</taxon>
    </lineage>
</organism>
<comment type="caution">
    <text evidence="2">The sequence shown here is derived from an EMBL/GenBank/DDBJ whole genome shotgun (WGS) entry which is preliminary data.</text>
</comment>